<feature type="region of interest" description="Disordered" evidence="1">
    <location>
        <begin position="145"/>
        <end position="348"/>
    </location>
</feature>
<name>A0ABR3URA4_9PLEO</name>
<dbReference type="GeneID" id="96083356"/>
<evidence type="ECO:0000256" key="1">
    <source>
        <dbReference type="SAM" id="MobiDB-lite"/>
    </source>
</evidence>
<organism evidence="2 3">
    <name type="scientific">Alternaria dauci</name>
    <dbReference type="NCBI Taxonomy" id="48095"/>
    <lineage>
        <taxon>Eukaryota</taxon>
        <taxon>Fungi</taxon>
        <taxon>Dikarya</taxon>
        <taxon>Ascomycota</taxon>
        <taxon>Pezizomycotina</taxon>
        <taxon>Dothideomycetes</taxon>
        <taxon>Pleosporomycetidae</taxon>
        <taxon>Pleosporales</taxon>
        <taxon>Pleosporineae</taxon>
        <taxon>Pleosporaceae</taxon>
        <taxon>Alternaria</taxon>
        <taxon>Alternaria sect. Porri</taxon>
    </lineage>
</organism>
<feature type="region of interest" description="Disordered" evidence="1">
    <location>
        <begin position="491"/>
        <end position="521"/>
    </location>
</feature>
<feature type="compositionally biased region" description="Polar residues" evidence="1">
    <location>
        <begin position="17"/>
        <end position="31"/>
    </location>
</feature>
<feature type="compositionally biased region" description="Basic residues" evidence="1">
    <location>
        <begin position="288"/>
        <end position="300"/>
    </location>
</feature>
<accession>A0ABR3URA4</accession>
<evidence type="ECO:0000313" key="3">
    <source>
        <dbReference type="Proteomes" id="UP001578633"/>
    </source>
</evidence>
<feature type="region of interest" description="Disordered" evidence="1">
    <location>
        <begin position="1"/>
        <end position="130"/>
    </location>
</feature>
<feature type="compositionally biased region" description="Basic residues" evidence="1">
    <location>
        <begin position="264"/>
        <end position="275"/>
    </location>
</feature>
<keyword evidence="3" id="KW-1185">Reference proteome</keyword>
<gene>
    <name evidence="2" type="ORF">ACET3X_003034</name>
</gene>
<feature type="compositionally biased region" description="Low complexity" evidence="1">
    <location>
        <begin position="115"/>
        <end position="129"/>
    </location>
</feature>
<feature type="compositionally biased region" description="Polar residues" evidence="1">
    <location>
        <begin position="178"/>
        <end position="196"/>
    </location>
</feature>
<sequence>MASEGTELSSDVVASARESTNEGQTAANSHQTSDKLNDSERASVVSHEDIDRCGSSETKGAASTGKVVFRTPDESIENVQELVKRPHLPEIPKKKDRSASLLSGSDLENFADSRSSGFTPPTSTISISSYDLRNRKQSKLVYDVKYHPMDDTIRPSQAAKRRTAHGEAPIVDFDDSSDAFTLNDTTAITGESSGAQSEGDEETPSQSKQARGRKQAQSRPLPAEGTRRSTRKVSDQKTSYNMDIHPQDKYLVISSDDDDGQSRSNKRKEITRKRPTASDDSDPDIRMAKKPRVSRQKRSYRTVPSTSDTLDSSDMPVSHNVDTDEASKHTNNTTKPSHPPIANSLPDHGIRRREGIDVWHYPPGKRYLNHDRNYWPTLPDQTFAIFHEKLEDQLAREAMEASPLNYEHDDKENISNADIEPGSDDYGGISVMPSAQYLQSSDEQQLADHRALVSEALYSDEAPQSYGLDGTHGTCEAQKNNPAEYMNILVSGENLPPGPTHVEAQAETQDSVLDSDYASEI</sequence>
<feature type="compositionally biased region" description="Basic and acidic residues" evidence="1">
    <location>
        <begin position="82"/>
        <end position="93"/>
    </location>
</feature>
<reference evidence="2 3" key="1">
    <citation type="submission" date="2024-09" db="EMBL/GenBank/DDBJ databases">
        <title>T2T genomes of carrot and Alternaria dauci and their utility for understanding host-pathogen interaction during carrot leaf blight disease.</title>
        <authorList>
            <person name="Liu W."/>
            <person name="Xu S."/>
            <person name="Ou C."/>
            <person name="Liu X."/>
            <person name="Zhuang F."/>
            <person name="Deng X.W."/>
        </authorList>
    </citation>
    <scope>NUCLEOTIDE SEQUENCE [LARGE SCALE GENOMIC DNA]</scope>
    <source>
        <strain evidence="2 3">A2016</strain>
    </source>
</reference>
<feature type="compositionally biased region" description="Polar residues" evidence="1">
    <location>
        <begin position="302"/>
        <end position="312"/>
    </location>
</feature>
<protein>
    <submittedName>
        <fullName evidence="2">Uncharacterized protein</fullName>
    </submittedName>
</protein>
<evidence type="ECO:0000313" key="2">
    <source>
        <dbReference type="EMBL" id="KAL1798997.1"/>
    </source>
</evidence>
<feature type="compositionally biased region" description="Basic and acidic residues" evidence="1">
    <location>
        <begin position="32"/>
        <end position="54"/>
    </location>
</feature>
<proteinExistence type="predicted"/>
<dbReference type="Proteomes" id="UP001578633">
    <property type="component" value="Chromosome 2"/>
</dbReference>
<dbReference type="EMBL" id="JBHGVX010000002">
    <property type="protein sequence ID" value="KAL1798997.1"/>
    <property type="molecule type" value="Genomic_DNA"/>
</dbReference>
<dbReference type="RefSeq" id="XP_069309581.1">
    <property type="nucleotide sequence ID" value="XM_069449843.1"/>
</dbReference>
<comment type="caution">
    <text evidence="2">The sequence shown here is derived from an EMBL/GenBank/DDBJ whole genome shotgun (WGS) entry which is preliminary data.</text>
</comment>